<keyword evidence="5" id="KW-0238">DNA-binding</keyword>
<keyword evidence="7" id="KW-0539">Nucleus</keyword>
<evidence type="ECO:0000259" key="8">
    <source>
        <dbReference type="SMART" id="SM00906"/>
    </source>
</evidence>
<reference evidence="10" key="1">
    <citation type="journal article" date="2021" name="BMC Genomics">
        <title>Chromosome-level genome assembly and manually-curated proteome of model necrotroph Parastagonospora nodorum Sn15 reveals a genome-wide trove of candidate effector homologs, and redundancy of virulence-related functions within an accessory chromosome.</title>
        <authorList>
            <person name="Bertazzoni S."/>
            <person name="Jones D.A.B."/>
            <person name="Phan H.T."/>
            <person name="Tan K.-C."/>
            <person name="Hane J.K."/>
        </authorList>
    </citation>
    <scope>NUCLEOTIDE SEQUENCE [LARGE SCALE GENOMIC DNA]</scope>
    <source>
        <strain evidence="10">SN15 / ATCC MYA-4574 / FGSC 10173)</strain>
    </source>
</reference>
<evidence type="ECO:0000256" key="4">
    <source>
        <dbReference type="ARBA" id="ARBA00023015"/>
    </source>
</evidence>
<dbReference type="InterPro" id="IPR007219">
    <property type="entry name" value="XnlR_reg_dom"/>
</dbReference>
<dbReference type="GO" id="GO:0008270">
    <property type="term" value="F:zinc ion binding"/>
    <property type="evidence" value="ECO:0007669"/>
    <property type="project" value="InterPro"/>
</dbReference>
<evidence type="ECO:0000313" key="9">
    <source>
        <dbReference type="EMBL" id="QRC95191.1"/>
    </source>
</evidence>
<dbReference type="Proteomes" id="UP000663193">
    <property type="component" value="Chromosome 5"/>
</dbReference>
<organism evidence="9 10">
    <name type="scientific">Phaeosphaeria nodorum (strain SN15 / ATCC MYA-4574 / FGSC 10173)</name>
    <name type="common">Glume blotch fungus</name>
    <name type="synonym">Parastagonospora nodorum</name>
    <dbReference type="NCBI Taxonomy" id="321614"/>
    <lineage>
        <taxon>Eukaryota</taxon>
        <taxon>Fungi</taxon>
        <taxon>Dikarya</taxon>
        <taxon>Ascomycota</taxon>
        <taxon>Pezizomycotina</taxon>
        <taxon>Dothideomycetes</taxon>
        <taxon>Pleosporomycetidae</taxon>
        <taxon>Pleosporales</taxon>
        <taxon>Pleosporineae</taxon>
        <taxon>Phaeosphaeriaceae</taxon>
        <taxon>Parastagonospora</taxon>
    </lineage>
</organism>
<dbReference type="EMBL" id="CP069027">
    <property type="protein sequence ID" value="QRC95191.1"/>
    <property type="molecule type" value="Genomic_DNA"/>
</dbReference>
<keyword evidence="2" id="KW-0479">Metal-binding</keyword>
<dbReference type="Pfam" id="PF04082">
    <property type="entry name" value="Fungal_trans"/>
    <property type="match status" value="1"/>
</dbReference>
<keyword evidence="10" id="KW-1185">Reference proteome</keyword>
<dbReference type="SMART" id="SM00906">
    <property type="entry name" value="Fungal_trans"/>
    <property type="match status" value="1"/>
</dbReference>
<dbReference type="PANTHER" id="PTHR47782">
    <property type="entry name" value="ZN(II)2CYS6 TRANSCRIPTION FACTOR (EUROFUNG)-RELATED"/>
    <property type="match status" value="1"/>
</dbReference>
<proteinExistence type="predicted"/>
<accession>A0A7U2I0C7</accession>
<evidence type="ECO:0000256" key="7">
    <source>
        <dbReference type="ARBA" id="ARBA00023242"/>
    </source>
</evidence>
<dbReference type="CDD" id="cd12148">
    <property type="entry name" value="fungal_TF_MHR"/>
    <property type="match status" value="1"/>
</dbReference>
<dbReference type="GO" id="GO:0006351">
    <property type="term" value="P:DNA-templated transcription"/>
    <property type="evidence" value="ECO:0007669"/>
    <property type="project" value="InterPro"/>
</dbReference>
<evidence type="ECO:0000313" key="10">
    <source>
        <dbReference type="Proteomes" id="UP000663193"/>
    </source>
</evidence>
<evidence type="ECO:0000256" key="5">
    <source>
        <dbReference type="ARBA" id="ARBA00023125"/>
    </source>
</evidence>
<evidence type="ECO:0000256" key="1">
    <source>
        <dbReference type="ARBA" id="ARBA00004123"/>
    </source>
</evidence>
<keyword evidence="3" id="KW-0862">Zinc</keyword>
<gene>
    <name evidence="9" type="ORF">JI435_302050</name>
</gene>
<protein>
    <recommendedName>
        <fullName evidence="8">Xylanolytic transcriptional activator regulatory domain-containing protein</fullName>
    </recommendedName>
</protein>
<evidence type="ECO:0000256" key="3">
    <source>
        <dbReference type="ARBA" id="ARBA00022833"/>
    </source>
</evidence>
<feature type="domain" description="Xylanolytic transcriptional activator regulatory" evidence="8">
    <location>
        <begin position="126"/>
        <end position="199"/>
    </location>
</feature>
<evidence type="ECO:0000256" key="6">
    <source>
        <dbReference type="ARBA" id="ARBA00023163"/>
    </source>
</evidence>
<dbReference type="InterPro" id="IPR052202">
    <property type="entry name" value="Yeast_MetPath_Reg"/>
</dbReference>
<dbReference type="GO" id="GO:0005634">
    <property type="term" value="C:nucleus"/>
    <property type="evidence" value="ECO:0007669"/>
    <property type="project" value="UniProtKB-SubCell"/>
</dbReference>
<keyword evidence="6" id="KW-0804">Transcription</keyword>
<dbReference type="OrthoDB" id="2399539at2759"/>
<dbReference type="PANTHER" id="PTHR47782:SF1">
    <property type="entry name" value="PYRIMIDINE PATHWAY REGULATORY PROTEIN 1"/>
    <property type="match status" value="1"/>
</dbReference>
<dbReference type="AlphaFoldDB" id="A0A7U2I0C7"/>
<dbReference type="GO" id="GO:0006355">
    <property type="term" value="P:regulation of DNA-templated transcription"/>
    <property type="evidence" value="ECO:0007669"/>
    <property type="project" value="UniProtKB-ARBA"/>
</dbReference>
<dbReference type="VEuPathDB" id="FungiDB:JI435_302050"/>
<sequence>MLPQEAAMRLPSRDLSYRLIETYFEHCDFFSPIFYKASVLRSLDDANDISKTQERYKIFMILAVAVQLLSRTDSSVPASRADAFFSTASGILLTHTTELLTGDLHHLEVLLLMIQFLSFSSQPAGTWHILGLATRLSIDLGLHDEPSSLQLDKHSLDRRRRLFWAIYTFERNLCAVLGRPVSIPGEAISVPLPAHVEEGITEQGVPPSSSPSRLALAVHLMKFRRLESEIMQVLHQSPPLFSKTFDHYSWRDDMRKRLYEWRATLPSHQRTSQLAPLEIFDGCLHNSLLQLYSPSRHLPRLASDDCVFLASCAQKSIEAY</sequence>
<name>A0A7U2I0C7_PHANO</name>
<dbReference type="GO" id="GO:0003677">
    <property type="term" value="F:DNA binding"/>
    <property type="evidence" value="ECO:0007669"/>
    <property type="project" value="UniProtKB-KW"/>
</dbReference>
<evidence type="ECO:0000256" key="2">
    <source>
        <dbReference type="ARBA" id="ARBA00022723"/>
    </source>
</evidence>
<comment type="subcellular location">
    <subcellularLocation>
        <location evidence="1">Nucleus</location>
    </subcellularLocation>
</comment>
<keyword evidence="4" id="KW-0805">Transcription regulation</keyword>